<accession>A0AAE0LSN2</accession>
<dbReference type="RefSeq" id="XP_062659557.1">
    <property type="nucleotide sequence ID" value="XM_062798612.1"/>
</dbReference>
<sequence length="75" mass="8545">MRGWRGATRIFVSWIVATCSSRNSAFWFFLCRLNEMYNTREDGYDMRGGGRGNENMPWGVAWDGNDGIFGVLRGA</sequence>
<name>A0AAE0LSN2_9PEZI</name>
<keyword evidence="3" id="KW-1185">Reference proteome</keyword>
<reference evidence="2" key="2">
    <citation type="submission" date="2023-06" db="EMBL/GenBank/DDBJ databases">
        <authorList>
            <consortium name="Lawrence Berkeley National Laboratory"/>
            <person name="Haridas S."/>
            <person name="Hensen N."/>
            <person name="Bonometti L."/>
            <person name="Westerberg I."/>
            <person name="Brannstrom I.O."/>
            <person name="Guillou S."/>
            <person name="Cros-Aarteil S."/>
            <person name="Calhoun S."/>
            <person name="Kuo A."/>
            <person name="Mondo S."/>
            <person name="Pangilinan J."/>
            <person name="Riley R."/>
            <person name="Labutti K."/>
            <person name="Andreopoulos B."/>
            <person name="Lipzen A."/>
            <person name="Chen C."/>
            <person name="Yanf M."/>
            <person name="Daum C."/>
            <person name="Ng V."/>
            <person name="Clum A."/>
            <person name="Steindorff A."/>
            <person name="Ohm R."/>
            <person name="Martin F."/>
            <person name="Silar P."/>
            <person name="Natvig D."/>
            <person name="Lalanne C."/>
            <person name="Gautier V."/>
            <person name="Ament-Velasquez S.L."/>
            <person name="Kruys A."/>
            <person name="Hutchinson M.I."/>
            <person name="Powell A.J."/>
            <person name="Barry K."/>
            <person name="Miller A.N."/>
            <person name="Grigoriev I.V."/>
            <person name="Debuchy R."/>
            <person name="Gladieux P."/>
            <person name="Thoren M.H."/>
            <person name="Johannesson H."/>
        </authorList>
    </citation>
    <scope>NUCLEOTIDE SEQUENCE</scope>
    <source>
        <strain evidence="2">CBS 168.71</strain>
    </source>
</reference>
<organism evidence="2 3">
    <name type="scientific">Chaetomium fimeti</name>
    <dbReference type="NCBI Taxonomy" id="1854472"/>
    <lineage>
        <taxon>Eukaryota</taxon>
        <taxon>Fungi</taxon>
        <taxon>Dikarya</taxon>
        <taxon>Ascomycota</taxon>
        <taxon>Pezizomycotina</taxon>
        <taxon>Sordariomycetes</taxon>
        <taxon>Sordariomycetidae</taxon>
        <taxon>Sordariales</taxon>
        <taxon>Chaetomiaceae</taxon>
        <taxon>Chaetomium</taxon>
    </lineage>
</organism>
<dbReference type="Proteomes" id="UP001278766">
    <property type="component" value="Unassembled WGS sequence"/>
</dbReference>
<dbReference type="AlphaFoldDB" id="A0AAE0LSN2"/>
<reference evidence="2" key="1">
    <citation type="journal article" date="2023" name="Mol. Phylogenet. Evol.">
        <title>Genome-scale phylogeny and comparative genomics of the fungal order Sordariales.</title>
        <authorList>
            <person name="Hensen N."/>
            <person name="Bonometti L."/>
            <person name="Westerberg I."/>
            <person name="Brannstrom I.O."/>
            <person name="Guillou S."/>
            <person name="Cros-Aarteil S."/>
            <person name="Calhoun S."/>
            <person name="Haridas S."/>
            <person name="Kuo A."/>
            <person name="Mondo S."/>
            <person name="Pangilinan J."/>
            <person name="Riley R."/>
            <person name="LaButti K."/>
            <person name="Andreopoulos B."/>
            <person name="Lipzen A."/>
            <person name="Chen C."/>
            <person name="Yan M."/>
            <person name="Daum C."/>
            <person name="Ng V."/>
            <person name="Clum A."/>
            <person name="Steindorff A."/>
            <person name="Ohm R.A."/>
            <person name="Martin F."/>
            <person name="Silar P."/>
            <person name="Natvig D.O."/>
            <person name="Lalanne C."/>
            <person name="Gautier V."/>
            <person name="Ament-Velasquez S.L."/>
            <person name="Kruys A."/>
            <person name="Hutchinson M.I."/>
            <person name="Powell A.J."/>
            <person name="Barry K."/>
            <person name="Miller A.N."/>
            <person name="Grigoriev I.V."/>
            <person name="Debuchy R."/>
            <person name="Gladieux P."/>
            <person name="Hiltunen Thoren M."/>
            <person name="Johannesson H."/>
        </authorList>
    </citation>
    <scope>NUCLEOTIDE SEQUENCE</scope>
    <source>
        <strain evidence="2">CBS 168.71</strain>
    </source>
</reference>
<keyword evidence="1" id="KW-0732">Signal</keyword>
<dbReference type="GeneID" id="87835560"/>
<evidence type="ECO:0000313" key="3">
    <source>
        <dbReference type="Proteomes" id="UP001278766"/>
    </source>
</evidence>
<evidence type="ECO:0000313" key="2">
    <source>
        <dbReference type="EMBL" id="KAK3296043.1"/>
    </source>
</evidence>
<proteinExistence type="predicted"/>
<evidence type="ECO:0000256" key="1">
    <source>
        <dbReference type="SAM" id="SignalP"/>
    </source>
</evidence>
<feature type="signal peptide" evidence="1">
    <location>
        <begin position="1"/>
        <end position="25"/>
    </location>
</feature>
<comment type="caution">
    <text evidence="2">The sequence shown here is derived from an EMBL/GenBank/DDBJ whole genome shotgun (WGS) entry which is preliminary data.</text>
</comment>
<evidence type="ECO:0008006" key="4">
    <source>
        <dbReference type="Google" id="ProtNLM"/>
    </source>
</evidence>
<gene>
    <name evidence="2" type="ORF">B0H64DRAFT_161969</name>
</gene>
<feature type="chain" id="PRO_5042148208" description="Secreted protein" evidence="1">
    <location>
        <begin position="26"/>
        <end position="75"/>
    </location>
</feature>
<dbReference type="EMBL" id="JAUEPN010000004">
    <property type="protein sequence ID" value="KAK3296043.1"/>
    <property type="molecule type" value="Genomic_DNA"/>
</dbReference>
<protein>
    <recommendedName>
        <fullName evidence="4">Secreted protein</fullName>
    </recommendedName>
</protein>